<feature type="domain" description="Gfo/Idh/MocA-like oxidoreductase N-terminal" evidence="3">
    <location>
        <begin position="51"/>
        <end position="174"/>
    </location>
</feature>
<dbReference type="Pfam" id="PF01408">
    <property type="entry name" value="GFO_IDH_MocA"/>
    <property type="match status" value="1"/>
</dbReference>
<evidence type="ECO:0000259" key="4">
    <source>
        <dbReference type="Pfam" id="PF22725"/>
    </source>
</evidence>
<evidence type="ECO:0000256" key="1">
    <source>
        <dbReference type="ARBA" id="ARBA00010928"/>
    </source>
</evidence>
<dbReference type="PANTHER" id="PTHR22604">
    <property type="entry name" value="OXIDOREDUCTASES"/>
    <property type="match status" value="1"/>
</dbReference>
<dbReference type="GO" id="GO:0000166">
    <property type="term" value="F:nucleotide binding"/>
    <property type="evidence" value="ECO:0007669"/>
    <property type="project" value="InterPro"/>
</dbReference>
<dbReference type="OrthoDB" id="9783105at2"/>
<dbReference type="GO" id="GO:0016491">
    <property type="term" value="F:oxidoreductase activity"/>
    <property type="evidence" value="ECO:0007669"/>
    <property type="project" value="UniProtKB-KW"/>
</dbReference>
<organism evidence="5 6">
    <name type="scientific">Gemmata obscuriglobus</name>
    <dbReference type="NCBI Taxonomy" id="114"/>
    <lineage>
        <taxon>Bacteria</taxon>
        <taxon>Pseudomonadati</taxon>
        <taxon>Planctomycetota</taxon>
        <taxon>Planctomycetia</taxon>
        <taxon>Gemmatales</taxon>
        <taxon>Gemmataceae</taxon>
        <taxon>Gemmata</taxon>
    </lineage>
</organism>
<dbReference type="Pfam" id="PF22725">
    <property type="entry name" value="GFO_IDH_MocA_C3"/>
    <property type="match status" value="1"/>
</dbReference>
<dbReference type="InterPro" id="IPR000683">
    <property type="entry name" value="Gfo/Idh/MocA-like_OxRdtase_N"/>
</dbReference>
<dbReference type="RefSeq" id="WP_010046820.1">
    <property type="nucleotide sequence ID" value="NZ_CP025958.1"/>
</dbReference>
<reference evidence="5 6" key="1">
    <citation type="submission" date="2018-01" db="EMBL/GenBank/DDBJ databases">
        <title>G. obscuriglobus.</title>
        <authorList>
            <person name="Franke J."/>
            <person name="Blomberg W."/>
            <person name="Selmecki A."/>
        </authorList>
    </citation>
    <scope>NUCLEOTIDE SEQUENCE [LARGE SCALE GENOMIC DNA]</scope>
    <source>
        <strain evidence="5 6">DSM 5831</strain>
    </source>
</reference>
<evidence type="ECO:0000313" key="5">
    <source>
        <dbReference type="EMBL" id="AWM37993.1"/>
    </source>
</evidence>
<dbReference type="PANTHER" id="PTHR22604:SF105">
    <property type="entry name" value="TRANS-1,2-DIHYDROBENZENE-1,2-DIOL DEHYDROGENASE"/>
    <property type="match status" value="1"/>
</dbReference>
<dbReference type="InterPro" id="IPR008354">
    <property type="entry name" value="Glc-Fru_OxRdtase_bac"/>
</dbReference>
<name>A0A2Z3GW80_9BACT</name>
<dbReference type="AlphaFoldDB" id="A0A2Z3GW80"/>
<dbReference type="InterPro" id="IPR050984">
    <property type="entry name" value="Gfo/Idh/MocA_domain"/>
</dbReference>
<protein>
    <submittedName>
        <fullName evidence="5">Gfo/Idh/MocA family oxidoreductase</fullName>
    </submittedName>
</protein>
<keyword evidence="2" id="KW-0560">Oxidoreductase</keyword>
<evidence type="ECO:0000259" key="3">
    <source>
        <dbReference type="Pfam" id="PF01408"/>
    </source>
</evidence>
<comment type="similarity">
    <text evidence="1">Belongs to the Gfo/Idh/MocA family.</text>
</comment>
<dbReference type="Gene3D" id="3.40.50.720">
    <property type="entry name" value="NAD(P)-binding Rossmann-like Domain"/>
    <property type="match status" value="1"/>
</dbReference>
<evidence type="ECO:0000256" key="2">
    <source>
        <dbReference type="ARBA" id="ARBA00023002"/>
    </source>
</evidence>
<dbReference type="SUPFAM" id="SSF51735">
    <property type="entry name" value="NAD(P)-binding Rossmann-fold domains"/>
    <property type="match status" value="1"/>
</dbReference>
<dbReference type="InterPro" id="IPR036291">
    <property type="entry name" value="NAD(P)-bd_dom_sf"/>
</dbReference>
<dbReference type="Gene3D" id="3.30.360.10">
    <property type="entry name" value="Dihydrodipicolinate Reductase, domain 2"/>
    <property type="match status" value="1"/>
</dbReference>
<feature type="domain" description="GFO/IDH/MocA-like oxidoreductase" evidence="4">
    <location>
        <begin position="185"/>
        <end position="301"/>
    </location>
</feature>
<sequence>MPHDLNRRGFIATSATLIASNTMRADAPPLAPPDKQPPNLKVPEAQAKTVGWAVVGLGQLALEEIMPAFAKCKLSRPVALVSGHPDKAKKVAAAYGLDPKNIYDYTTYDRLGENPAVDAIYIVLPNSMHAEYTVRGLKAGKHVLCEKPMAATVAECEQMIAAAKTANRKLMIAYRLRYEPFNMTAIEVCRTGGAGKLKSITASNCQTTKAPNIRLSKALAGGPVQDVGIYCINAFRYLTGEEPTEVTATAHQPKDDPQFREVPESVSFTLRFPSGVVATGDCSFGTAESRRYRVQGSEGLVEMDPAFAYRGLRLNVQKGGQRSEIKLTEVDHFAAEMDHFSECVLANKAPRTPGEEGLADMRVIEAIDEATKTGRTVAVRS</sequence>
<dbReference type="KEGG" id="gog:C1280_13995"/>
<dbReference type="Proteomes" id="UP000245802">
    <property type="component" value="Chromosome"/>
</dbReference>
<accession>A0A2Z3GW80</accession>
<dbReference type="InterPro" id="IPR055170">
    <property type="entry name" value="GFO_IDH_MocA-like_dom"/>
</dbReference>
<proteinExistence type="inferred from homology"/>
<dbReference type="SUPFAM" id="SSF55347">
    <property type="entry name" value="Glyceraldehyde-3-phosphate dehydrogenase-like, C-terminal domain"/>
    <property type="match status" value="1"/>
</dbReference>
<dbReference type="PRINTS" id="PR01775">
    <property type="entry name" value="GLFROXRDTASE"/>
</dbReference>
<keyword evidence="6" id="KW-1185">Reference proteome</keyword>
<dbReference type="EMBL" id="CP025958">
    <property type="protein sequence ID" value="AWM37993.1"/>
    <property type="molecule type" value="Genomic_DNA"/>
</dbReference>
<evidence type="ECO:0000313" key="6">
    <source>
        <dbReference type="Proteomes" id="UP000245802"/>
    </source>
</evidence>
<gene>
    <name evidence="5" type="ORF">C1280_13995</name>
</gene>